<reference evidence="2 3" key="1">
    <citation type="journal article" date="2018" name="BMC Genomics">
        <title>Comparative genome analyses reveal sequence features reflecting distinct modes of host-adaptation between dicot and monocot powdery mildew.</title>
        <authorList>
            <person name="Wu Y."/>
            <person name="Ma X."/>
            <person name="Pan Z."/>
            <person name="Kale S.D."/>
            <person name="Song Y."/>
            <person name="King H."/>
            <person name="Zhang Q."/>
            <person name="Presley C."/>
            <person name="Deng X."/>
            <person name="Wei C.I."/>
            <person name="Xiao S."/>
        </authorList>
    </citation>
    <scope>NUCLEOTIDE SEQUENCE [LARGE SCALE GENOMIC DNA]</scope>
    <source>
        <strain evidence="2">UMSG2</strain>
    </source>
</reference>
<dbReference type="STRING" id="212602.A0A420HE99"/>
<dbReference type="OrthoDB" id="5423371at2759"/>
<gene>
    <name evidence="2" type="ORF">OnM2_087047</name>
</gene>
<dbReference type="EMBL" id="MCFK01008778">
    <property type="protein sequence ID" value="RKF55713.1"/>
    <property type="molecule type" value="Genomic_DNA"/>
</dbReference>
<proteinExistence type="predicted"/>
<keyword evidence="1" id="KW-0175">Coiled coil</keyword>
<dbReference type="Proteomes" id="UP000286134">
    <property type="component" value="Unassembled WGS sequence"/>
</dbReference>
<feature type="coiled-coil region" evidence="1">
    <location>
        <begin position="98"/>
        <end position="125"/>
    </location>
</feature>
<organism evidence="2 3">
    <name type="scientific">Erysiphe neolycopersici</name>
    <dbReference type="NCBI Taxonomy" id="212602"/>
    <lineage>
        <taxon>Eukaryota</taxon>
        <taxon>Fungi</taxon>
        <taxon>Dikarya</taxon>
        <taxon>Ascomycota</taxon>
        <taxon>Pezizomycotina</taxon>
        <taxon>Leotiomycetes</taxon>
        <taxon>Erysiphales</taxon>
        <taxon>Erysiphaceae</taxon>
        <taxon>Erysiphe</taxon>
    </lineage>
</organism>
<keyword evidence="3" id="KW-1185">Reference proteome</keyword>
<accession>A0A420HE99</accession>
<feature type="non-terminal residue" evidence="2">
    <location>
        <position position="1"/>
    </location>
</feature>
<evidence type="ECO:0000256" key="1">
    <source>
        <dbReference type="SAM" id="Coils"/>
    </source>
</evidence>
<dbReference type="AlphaFoldDB" id="A0A420HE99"/>
<evidence type="ECO:0000313" key="2">
    <source>
        <dbReference type="EMBL" id="RKF55713.1"/>
    </source>
</evidence>
<sequence length="909" mass="102294">KVADDITGSKGVDLNEDIHKTLQDGLESIRADIHQLRESIHDEKSEAQRNTSIVPLDLVRRDHVDDLKALVTESQINAQDIDVISLSPSEPTKESFLKSELEDMMKNIQNSIILLTEQSQGLKEECIGKEELEAIENVVRNTNARFDDVDFKQFINKEDLNPLELLIGGTQDDLGNLAVHLEDVSKKDDIGVVESITRDILINIESLKDLLIKTAENPEVTKMDISAVESICSEVKCIVDKMLTTEISSLASKEDFQNLEAQVKEFKEQINEYAKNNAKLSDDRHLQVVDVSETLAVIQDSLKDFEDTVKKNIGDNAKSTESLGVSLEEFSKILTRNVNVSEDVKLLSDVVKEEFEKSTATIVGSKLEQDEKFQQICDKFDDTFEKRFGDLLNKFDDTRVITEGASKLSEGKMNQIETTLNETQIATEDLKLLAGHLNSSLTESHLMLDKSSQLITDRVDETNARLKQVHIDTKIEHQQTRENINKIFCMIEGIDSTLKENSPKITESLRDLCLITNKQHEDSRISISTLEEKICERILRFESPNLLLPPPPPSNENLIDSSAHEKLDKLVNGMNMASKSFSQLDMLEKIHQQVIKTAAEVKEYFSTQTKQIYDDYEEKKRATEEVSSILERKIAQKESAEDTVISLRREEEQLRSSISDLKVEHEGLTRKKTRLHAEVAGLETALKIRREELDIMEERAGSLERRILESVIDQSRTLLISETNKGREAMNRKRVRSHNGSVHSPTISKSTYMSQIAVEMVKKGNRSAKKNSQNNSRRILSLSQITDNASPGSLNRCHSVKTPSGILRKNSWGGTISLNYDHLNEKNLRIKDNEDVITEHDPNFYDDVLSSNSGGVILPMSAGSRVSEIITEDGTTGSLERSDGDIDILSEIVTPVTAEIEPTDTFVVL</sequence>
<comment type="caution">
    <text evidence="2">The sequence shown here is derived from an EMBL/GenBank/DDBJ whole genome shotgun (WGS) entry which is preliminary data.</text>
</comment>
<evidence type="ECO:0000313" key="3">
    <source>
        <dbReference type="Proteomes" id="UP000286134"/>
    </source>
</evidence>
<protein>
    <submittedName>
        <fullName evidence="2">Putative chromosome segregation atpase family protein</fullName>
    </submittedName>
</protein>
<feature type="coiled-coil region" evidence="1">
    <location>
        <begin position="249"/>
        <end position="283"/>
    </location>
</feature>
<name>A0A420HE99_9PEZI</name>
<feature type="coiled-coil region" evidence="1">
    <location>
        <begin position="613"/>
        <end position="706"/>
    </location>
</feature>